<proteinExistence type="predicted"/>
<evidence type="ECO:0000256" key="1">
    <source>
        <dbReference type="SAM" id="SignalP"/>
    </source>
</evidence>
<reference evidence="3" key="1">
    <citation type="submission" date="2022-11" db="UniProtKB">
        <authorList>
            <consortium name="WormBaseParasite"/>
        </authorList>
    </citation>
    <scope>IDENTIFICATION</scope>
</reference>
<dbReference type="WBParaSite" id="PSAMB.scaffold579size46630.g7135.t1">
    <property type="protein sequence ID" value="PSAMB.scaffold579size46630.g7135.t1"/>
    <property type="gene ID" value="PSAMB.scaffold579size46630.g7135"/>
</dbReference>
<keyword evidence="2" id="KW-1185">Reference proteome</keyword>
<protein>
    <submittedName>
        <fullName evidence="3">Chondroitin proteoglycan 4 domain-containing protein</fullName>
    </submittedName>
</protein>
<dbReference type="AlphaFoldDB" id="A0A914X058"/>
<keyword evidence="1" id="KW-0732">Signal</keyword>
<accession>A0A914X058</accession>
<organism evidence="2 3">
    <name type="scientific">Plectus sambesii</name>
    <dbReference type="NCBI Taxonomy" id="2011161"/>
    <lineage>
        <taxon>Eukaryota</taxon>
        <taxon>Metazoa</taxon>
        <taxon>Ecdysozoa</taxon>
        <taxon>Nematoda</taxon>
        <taxon>Chromadorea</taxon>
        <taxon>Plectida</taxon>
        <taxon>Plectina</taxon>
        <taxon>Plectoidea</taxon>
        <taxon>Plectidae</taxon>
        <taxon>Plectus</taxon>
    </lineage>
</organism>
<feature type="signal peptide" evidence="1">
    <location>
        <begin position="1"/>
        <end position="19"/>
    </location>
</feature>
<dbReference type="Proteomes" id="UP000887566">
    <property type="component" value="Unplaced"/>
</dbReference>
<evidence type="ECO:0000313" key="3">
    <source>
        <dbReference type="WBParaSite" id="PSAMB.scaffold579size46630.g7135.t1"/>
    </source>
</evidence>
<evidence type="ECO:0000313" key="2">
    <source>
        <dbReference type="Proteomes" id="UP000887566"/>
    </source>
</evidence>
<sequence length="377" mass="41618">MRLATVLLFALLIVVICSTDKFTRVKRHIYSLTDVIVNRHQHQFDFSSRSCGKKCQEVLEENIRSSTGKGYNGFDSPFAMLNDGFEDVGIETICGEFENSKNCFAECDRPSGSVGYYRFICEHIQDVIDHFPCYQRAKNEVTNKCIKKCSSSSFIKALATAKNSAANTTANVLRQLDALRPLCKFMNCAVDCARLIFDKQCTDDPKAGSFFREIAIAGQRTTLSEMEALDAELGTNLMPQECFDSMSPNICPCPLLNSILVKSPESKKGALVSLLNGVVSYPTHLDVNSCFTAISCTLPKGLPPTIVFRGVLNHRSVHGHMNRPRVQALNCDKASGAWMLPPDVNVSAQPFVQFACLSIRMEIAYIFPAAATDSTTT</sequence>
<feature type="chain" id="PRO_5036881415" evidence="1">
    <location>
        <begin position="20"/>
        <end position="377"/>
    </location>
</feature>
<name>A0A914X058_9BILA</name>